<comment type="caution">
    <text evidence="2">The sequence shown here is derived from an EMBL/GenBank/DDBJ whole genome shotgun (WGS) entry which is preliminary data.</text>
</comment>
<proteinExistence type="predicted"/>
<evidence type="ECO:0000313" key="3">
    <source>
        <dbReference type="Proteomes" id="UP000309488"/>
    </source>
</evidence>
<evidence type="ECO:0000256" key="1">
    <source>
        <dbReference type="SAM" id="Phobius"/>
    </source>
</evidence>
<keyword evidence="1" id="KW-1133">Transmembrane helix</keyword>
<dbReference type="AlphaFoldDB" id="A0A4U1CDZ0"/>
<dbReference type="RefSeq" id="WP_136844216.1">
    <property type="nucleotide sequence ID" value="NZ_SWBR01000007.1"/>
</dbReference>
<keyword evidence="1" id="KW-0812">Transmembrane</keyword>
<gene>
    <name evidence="2" type="ORF">FA048_19215</name>
</gene>
<evidence type="ECO:0000313" key="2">
    <source>
        <dbReference type="EMBL" id="TKC04594.1"/>
    </source>
</evidence>
<organism evidence="2 3">
    <name type="scientific">Pedobacter polaris</name>
    <dbReference type="NCBI Taxonomy" id="2571273"/>
    <lineage>
        <taxon>Bacteria</taxon>
        <taxon>Pseudomonadati</taxon>
        <taxon>Bacteroidota</taxon>
        <taxon>Sphingobacteriia</taxon>
        <taxon>Sphingobacteriales</taxon>
        <taxon>Sphingobacteriaceae</taxon>
        <taxon>Pedobacter</taxon>
    </lineage>
</organism>
<reference evidence="2 3" key="1">
    <citation type="submission" date="2019-04" db="EMBL/GenBank/DDBJ databases">
        <title>Pedobacter sp. RP-3-22 sp. nov., isolated from Arctic soil.</title>
        <authorList>
            <person name="Dahal R.H."/>
            <person name="Kim D.-U."/>
        </authorList>
    </citation>
    <scope>NUCLEOTIDE SEQUENCE [LARGE SCALE GENOMIC DNA]</scope>
    <source>
        <strain evidence="2 3">RP-3-22</strain>
    </source>
</reference>
<sequence length="67" mass="7649">MRKVFAIISSIITIFAIKEGYHIFTSSDKDIISQRPILIVIALSIIIPLIVLSLWLWKPKNNNPEES</sequence>
<dbReference type="EMBL" id="SWBR01000007">
    <property type="protein sequence ID" value="TKC04594.1"/>
    <property type="molecule type" value="Genomic_DNA"/>
</dbReference>
<dbReference type="Proteomes" id="UP000309488">
    <property type="component" value="Unassembled WGS sequence"/>
</dbReference>
<accession>A0A4U1CDZ0</accession>
<feature type="transmembrane region" description="Helical" evidence="1">
    <location>
        <begin position="36"/>
        <end position="57"/>
    </location>
</feature>
<keyword evidence="3" id="KW-1185">Reference proteome</keyword>
<protein>
    <submittedName>
        <fullName evidence="2">Uncharacterized protein</fullName>
    </submittedName>
</protein>
<keyword evidence="1" id="KW-0472">Membrane</keyword>
<name>A0A4U1CDZ0_9SPHI</name>